<dbReference type="Pfam" id="PF00533">
    <property type="entry name" value="BRCT"/>
    <property type="match status" value="1"/>
</dbReference>
<reference evidence="3 4" key="1">
    <citation type="journal article" date="2012" name="Science">
        <title>The Paleozoic origin of enzymatic lignin decomposition reconstructed from 31 fungal genomes.</title>
        <authorList>
            <person name="Floudas D."/>
            <person name="Binder M."/>
            <person name="Riley R."/>
            <person name="Barry K."/>
            <person name="Blanchette R.A."/>
            <person name="Henrissat B."/>
            <person name="Martinez A.T."/>
            <person name="Otillar R."/>
            <person name="Spatafora J.W."/>
            <person name="Yadav J.S."/>
            <person name="Aerts A."/>
            <person name="Benoit I."/>
            <person name="Boyd A."/>
            <person name="Carlson A."/>
            <person name="Copeland A."/>
            <person name="Coutinho P.M."/>
            <person name="de Vries R.P."/>
            <person name="Ferreira P."/>
            <person name="Findley K."/>
            <person name="Foster B."/>
            <person name="Gaskell J."/>
            <person name="Glotzer D."/>
            <person name="Gorecki P."/>
            <person name="Heitman J."/>
            <person name="Hesse C."/>
            <person name="Hori C."/>
            <person name="Igarashi K."/>
            <person name="Jurgens J.A."/>
            <person name="Kallen N."/>
            <person name="Kersten P."/>
            <person name="Kohler A."/>
            <person name="Kuees U."/>
            <person name="Kumar T.K.A."/>
            <person name="Kuo A."/>
            <person name="LaButti K."/>
            <person name="Larrondo L.F."/>
            <person name="Lindquist E."/>
            <person name="Ling A."/>
            <person name="Lombard V."/>
            <person name="Lucas S."/>
            <person name="Lundell T."/>
            <person name="Martin R."/>
            <person name="McLaughlin D.J."/>
            <person name="Morgenstern I."/>
            <person name="Morin E."/>
            <person name="Murat C."/>
            <person name="Nagy L.G."/>
            <person name="Nolan M."/>
            <person name="Ohm R.A."/>
            <person name="Patyshakuliyeva A."/>
            <person name="Rokas A."/>
            <person name="Ruiz-Duenas F.J."/>
            <person name="Sabat G."/>
            <person name="Salamov A."/>
            <person name="Samejima M."/>
            <person name="Schmutz J."/>
            <person name="Slot J.C."/>
            <person name="St John F."/>
            <person name="Stenlid J."/>
            <person name="Sun H."/>
            <person name="Sun S."/>
            <person name="Syed K."/>
            <person name="Tsang A."/>
            <person name="Wiebenga A."/>
            <person name="Young D."/>
            <person name="Pisabarro A."/>
            <person name="Eastwood D.C."/>
            <person name="Martin F."/>
            <person name="Cullen D."/>
            <person name="Grigoriev I.V."/>
            <person name="Hibbett D.S."/>
        </authorList>
    </citation>
    <scope>NUCLEOTIDE SEQUENCE [LARGE SCALE GENOMIC DNA]</scope>
    <source>
        <strain evidence="3 4">ATCC 11539</strain>
    </source>
</reference>
<dbReference type="OMA" id="ELQYVAM"/>
<dbReference type="OrthoDB" id="2784667at2759"/>
<dbReference type="Proteomes" id="UP000030669">
    <property type="component" value="Unassembled WGS sequence"/>
</dbReference>
<gene>
    <name evidence="3" type="ORF">GLOTRDRAFT_111972</name>
</gene>
<feature type="domain" description="BRCT" evidence="2">
    <location>
        <begin position="25"/>
        <end position="72"/>
    </location>
</feature>
<dbReference type="AlphaFoldDB" id="S7PXZ5"/>
<evidence type="ECO:0000313" key="3">
    <source>
        <dbReference type="EMBL" id="EPQ52481.1"/>
    </source>
</evidence>
<protein>
    <recommendedName>
        <fullName evidence="2">BRCT domain-containing protein</fullName>
    </recommendedName>
</protein>
<dbReference type="SUPFAM" id="SSF52113">
    <property type="entry name" value="BRCT domain"/>
    <property type="match status" value="1"/>
</dbReference>
<dbReference type="HOGENOM" id="CLU_113804_0_0_1"/>
<dbReference type="KEGG" id="gtr:GLOTRDRAFT_111972"/>
<dbReference type="EMBL" id="KB469307">
    <property type="protein sequence ID" value="EPQ52481.1"/>
    <property type="molecule type" value="Genomic_DNA"/>
</dbReference>
<dbReference type="PROSITE" id="PS50172">
    <property type="entry name" value="BRCT"/>
    <property type="match status" value="1"/>
</dbReference>
<evidence type="ECO:0000259" key="2">
    <source>
        <dbReference type="PROSITE" id="PS50172"/>
    </source>
</evidence>
<feature type="region of interest" description="Disordered" evidence="1">
    <location>
        <begin position="107"/>
        <end position="140"/>
    </location>
</feature>
<dbReference type="InterPro" id="IPR001357">
    <property type="entry name" value="BRCT_dom"/>
</dbReference>
<dbReference type="eggNOG" id="ENOG502RCXS">
    <property type="taxonomic scope" value="Eukaryota"/>
</dbReference>
<dbReference type="InterPro" id="IPR036420">
    <property type="entry name" value="BRCT_dom_sf"/>
</dbReference>
<organism evidence="3 4">
    <name type="scientific">Gloeophyllum trabeum (strain ATCC 11539 / FP-39264 / Madison 617)</name>
    <name type="common">Brown rot fungus</name>
    <dbReference type="NCBI Taxonomy" id="670483"/>
    <lineage>
        <taxon>Eukaryota</taxon>
        <taxon>Fungi</taxon>
        <taxon>Dikarya</taxon>
        <taxon>Basidiomycota</taxon>
        <taxon>Agaricomycotina</taxon>
        <taxon>Agaricomycetes</taxon>
        <taxon>Gloeophyllales</taxon>
        <taxon>Gloeophyllaceae</taxon>
        <taxon>Gloeophyllum</taxon>
    </lineage>
</organism>
<name>S7PXZ5_GLOTA</name>
<evidence type="ECO:0000256" key="1">
    <source>
        <dbReference type="SAM" id="MobiDB-lite"/>
    </source>
</evidence>
<dbReference type="GeneID" id="19299479"/>
<dbReference type="RefSeq" id="XP_007868792.1">
    <property type="nucleotide sequence ID" value="XM_007870601.1"/>
</dbReference>
<keyword evidence="4" id="KW-1185">Reference proteome</keyword>
<proteinExistence type="predicted"/>
<evidence type="ECO:0000313" key="4">
    <source>
        <dbReference type="Proteomes" id="UP000030669"/>
    </source>
</evidence>
<dbReference type="Gene3D" id="3.40.50.10190">
    <property type="entry name" value="BRCT domain"/>
    <property type="match status" value="1"/>
</dbReference>
<sequence>MSKTTSVIDLTVDSPAASPSRPKLPCSTKFAGKSFYITGTWVTMTADHARELCRANGGRVVSATSESVDYIVLGAKGTLQHVPLAKPSQKLTEREFLDMILAEDAQATMKGRKRPAQDENEPVRGAPSKPAKKSRTSDAGPEAVIGYKRVQDFICNGYVELKGKTLKAYDCGGEVYKAQRGKSIQDLLSKFEAWLEECDGEYHYRMMKGY</sequence>
<accession>S7PXZ5</accession>